<feature type="domain" description="Restriction endonuclease type IV Mrr" evidence="1">
    <location>
        <begin position="5"/>
        <end position="99"/>
    </location>
</feature>
<accession>A0ABN4NL96</accession>
<dbReference type="InterPro" id="IPR011335">
    <property type="entry name" value="Restrct_endonuc-II-like"/>
</dbReference>
<evidence type="ECO:0000313" key="3">
    <source>
        <dbReference type="Proteomes" id="UP000076226"/>
    </source>
</evidence>
<dbReference type="Pfam" id="PF04471">
    <property type="entry name" value="Mrr_cat"/>
    <property type="match status" value="1"/>
</dbReference>
<dbReference type="Proteomes" id="UP000076226">
    <property type="component" value="Chromosome"/>
</dbReference>
<dbReference type="InterPro" id="IPR007560">
    <property type="entry name" value="Restrct_endonuc_IV_Mrr"/>
</dbReference>
<gene>
    <name evidence="2" type="ORF">GS3922_07980</name>
</gene>
<keyword evidence="3" id="KW-1185">Reference proteome</keyword>
<name>A0ABN4NL96_9BACL</name>
<organism evidence="2 3">
    <name type="scientific">Geobacillus subterraneus</name>
    <dbReference type="NCBI Taxonomy" id="129338"/>
    <lineage>
        <taxon>Bacteria</taxon>
        <taxon>Bacillati</taxon>
        <taxon>Bacillota</taxon>
        <taxon>Bacilli</taxon>
        <taxon>Bacillales</taxon>
        <taxon>Anoxybacillaceae</taxon>
        <taxon>Geobacillus</taxon>
    </lineage>
</organism>
<dbReference type="Gene3D" id="3.40.1350.10">
    <property type="match status" value="1"/>
</dbReference>
<sequence length="152" mass="17981">MNWKEVKPSNFEKFIFYVLGKMGFHDRRWYGKGGGDGGRDIVAYTTEELPFNLEYQRKWIFQCKKWGKMPSNNTIINEIQTARQHKPDFWVLVITVDPTPNQIDWFNRLNTNGDFPFKIKFIPLAVIEEIIYTYPESKNILYYGDINEGSLV</sequence>
<dbReference type="EMBL" id="CP014342">
    <property type="protein sequence ID" value="AMX85262.1"/>
    <property type="molecule type" value="Genomic_DNA"/>
</dbReference>
<dbReference type="InterPro" id="IPR011856">
    <property type="entry name" value="tRNA_endonuc-like_dom_sf"/>
</dbReference>
<reference evidence="2 3" key="1">
    <citation type="submission" date="2016-02" db="EMBL/GenBank/DDBJ databases">
        <title>Complete genome sequence of Geobacillus subterraneus KCTC 3922T.</title>
        <authorList>
            <person name="Lee D.-W."/>
            <person name="Lee Y.-J."/>
            <person name="Lee S.-J."/>
            <person name="Park G.-S."/>
            <person name="Lee S.-J."/>
            <person name="Shin J.-H."/>
        </authorList>
    </citation>
    <scope>NUCLEOTIDE SEQUENCE [LARGE SCALE GENOMIC DNA]</scope>
    <source>
        <strain evidence="2 3">KCTC 3922</strain>
    </source>
</reference>
<dbReference type="SUPFAM" id="SSF52980">
    <property type="entry name" value="Restriction endonuclease-like"/>
    <property type="match status" value="1"/>
</dbReference>
<evidence type="ECO:0000259" key="1">
    <source>
        <dbReference type="Pfam" id="PF04471"/>
    </source>
</evidence>
<dbReference type="GeneID" id="32407098"/>
<evidence type="ECO:0000313" key="2">
    <source>
        <dbReference type="EMBL" id="AMX85262.1"/>
    </source>
</evidence>
<protein>
    <recommendedName>
        <fullName evidence="1">Restriction endonuclease type IV Mrr domain-containing protein</fullName>
    </recommendedName>
</protein>
<proteinExistence type="predicted"/>